<dbReference type="PATRIC" id="fig|189381.10.peg.1627"/>
<dbReference type="Proteomes" id="UP000076510">
    <property type="component" value="Unassembled WGS sequence"/>
</dbReference>
<evidence type="ECO:0000313" key="1">
    <source>
        <dbReference type="EMBL" id="KZE44469.1"/>
    </source>
</evidence>
<dbReference type="AlphaFoldDB" id="A0A0J5UNU0"/>
<sequence length="497" mass="56448">MFLKTRTNFFPSFDESSDVLHIQKNDTLQKVRMEKGLYEEFLGILGEFNGGSSADLDGKSTDYKRVLKFCLNQGLLDQPLHDNEPFLLRYVENAYDDYRAVWDKIVSTPVDVIDAPPSISRLLNENGLQTGEGEKRTIRWIDGDGHADPGDFVILHDNGHHAFFIHENERDLHLAKGLVKRERSGGPLELGKRVAGVRALAEWVKYIVDPHRKKLVHVLYDTGESAVMGKADVTSTFPLYERTFLDVDPDLSFIQKLEGRWTSFHSLDVSINEGDPEFPVHLHVAPYEIRFQDFTHRSIDYEYKDAAIHALTRGIEGYLGSIDDSGWVADYSKERFYIRGMIPFLGKTGEFVELAPLPARYEERIGSILAQTDSINEISVILETLYREDVFVLYLVDQDRRVLYKGTAEIELGRELSRALAWVTGHLLNGLEVCEGTLDAVVRTIPFPLEQKPPSHIHTELIRELSDMPITESAWIYQGEVEDAGLYVGKFERGDAG</sequence>
<reference evidence="2" key="1">
    <citation type="submission" date="2016-01" db="EMBL/GenBank/DDBJ databases">
        <title>Whole genome sequencing of Bhargavaea cecembensis T14.</title>
        <authorList>
            <person name="Hong K.W."/>
        </authorList>
    </citation>
    <scope>NUCLEOTIDE SEQUENCE [LARGE SCALE GENOMIC DNA]</scope>
    <source>
        <strain evidence="2">M19</strain>
    </source>
</reference>
<accession>A0A0J5UNU0</accession>
<name>A0A0J5UNU0_9BACI</name>
<proteinExistence type="predicted"/>
<gene>
    <name evidence="1" type="ORF">AV649_07525</name>
</gene>
<dbReference type="EMBL" id="LQQY01000043">
    <property type="protein sequence ID" value="KZE44469.1"/>
    <property type="molecule type" value="Genomic_DNA"/>
</dbReference>
<protein>
    <submittedName>
        <fullName evidence="1">Uncharacterized protein</fullName>
    </submittedName>
</protein>
<organism evidence="1 2">
    <name type="scientific">Rossellomorea marisflavi</name>
    <dbReference type="NCBI Taxonomy" id="189381"/>
    <lineage>
        <taxon>Bacteria</taxon>
        <taxon>Bacillati</taxon>
        <taxon>Bacillota</taxon>
        <taxon>Bacilli</taxon>
        <taxon>Bacillales</taxon>
        <taxon>Bacillaceae</taxon>
        <taxon>Rossellomorea</taxon>
    </lineage>
</organism>
<dbReference type="OrthoDB" id="9867983at2"/>
<comment type="caution">
    <text evidence="1">The sequence shown here is derived from an EMBL/GenBank/DDBJ whole genome shotgun (WGS) entry which is preliminary data.</text>
</comment>
<dbReference type="RefSeq" id="WP_048012265.1">
    <property type="nucleotide sequence ID" value="NZ_JBLGCT010000001.1"/>
</dbReference>
<evidence type="ECO:0000313" key="2">
    <source>
        <dbReference type="Proteomes" id="UP000076510"/>
    </source>
</evidence>